<comment type="similarity">
    <text evidence="1 5">Belongs to the universal ribosomal protein uS2 family.</text>
</comment>
<evidence type="ECO:0000256" key="3">
    <source>
        <dbReference type="ARBA" id="ARBA00023274"/>
    </source>
</evidence>
<proteinExistence type="inferred from homology"/>
<evidence type="ECO:0000256" key="1">
    <source>
        <dbReference type="ARBA" id="ARBA00006242"/>
    </source>
</evidence>
<keyword evidence="2 5" id="KW-0689">Ribosomal protein</keyword>
<dbReference type="NCBIfam" id="TIGR01011">
    <property type="entry name" value="rpsB_bact"/>
    <property type="match status" value="1"/>
</dbReference>
<dbReference type="CDD" id="cd01425">
    <property type="entry name" value="RPS2"/>
    <property type="match status" value="1"/>
</dbReference>
<keyword evidence="3 5" id="KW-0687">Ribonucleoprotein</keyword>
<dbReference type="AlphaFoldDB" id="A0A2M6YCH0"/>
<dbReference type="Pfam" id="PF00318">
    <property type="entry name" value="Ribosomal_S2"/>
    <property type="match status" value="1"/>
</dbReference>
<accession>A0A2M6YCH0</accession>
<evidence type="ECO:0000313" key="6">
    <source>
        <dbReference type="EMBL" id="PIU24390.1"/>
    </source>
</evidence>
<dbReference type="InterPro" id="IPR018130">
    <property type="entry name" value="Ribosomal_uS2_CS"/>
</dbReference>
<dbReference type="InterPro" id="IPR005706">
    <property type="entry name" value="Ribosomal_uS2_bac/mit/plastid"/>
</dbReference>
<organism evidence="6 7">
    <name type="scientific">Candidatus Berkelbacteria bacterium CG08_land_8_20_14_0_20_39_8</name>
    <dbReference type="NCBI Taxonomy" id="1974511"/>
    <lineage>
        <taxon>Bacteria</taxon>
        <taxon>Candidatus Berkelbacteria</taxon>
    </lineage>
</organism>
<evidence type="ECO:0000313" key="7">
    <source>
        <dbReference type="Proteomes" id="UP000229896"/>
    </source>
</evidence>
<dbReference type="GO" id="GO:0003735">
    <property type="term" value="F:structural constituent of ribosome"/>
    <property type="evidence" value="ECO:0007669"/>
    <property type="project" value="InterPro"/>
</dbReference>
<dbReference type="PROSITE" id="PS00962">
    <property type="entry name" value="RIBOSOMAL_S2_1"/>
    <property type="match status" value="1"/>
</dbReference>
<dbReference type="GO" id="GO:0006412">
    <property type="term" value="P:translation"/>
    <property type="evidence" value="ECO:0007669"/>
    <property type="project" value="UniProtKB-UniRule"/>
</dbReference>
<sequence length="233" mass="26123">METSTLREMLAAGVHFGHKRARWNPKMEEYIFATKNGVSIINLEKTKVMLEKALQAVTDEIKAGKNVVFVTSKRQAREIVKTAAQSCGMPYVVEKWRGGTLTNFEIISKNFKTLKTLKEHITAPEFQKLSKIEQNKIKEKMEKLERIFGGLSNLKKRPDILFLIGSHDEQIALKEAKNQGVKIVALTDTNADPVGIDWPIPANDDATKSIKIMVDTFAKAIAEVKPASVETEK</sequence>
<name>A0A2M6YCH0_9BACT</name>
<dbReference type="InterPro" id="IPR001865">
    <property type="entry name" value="Ribosomal_uS2"/>
</dbReference>
<dbReference type="GO" id="GO:0022627">
    <property type="term" value="C:cytosolic small ribosomal subunit"/>
    <property type="evidence" value="ECO:0007669"/>
    <property type="project" value="TreeGrafter"/>
</dbReference>
<dbReference type="PANTHER" id="PTHR12534:SF0">
    <property type="entry name" value="SMALL RIBOSOMAL SUBUNIT PROTEIN US2M"/>
    <property type="match status" value="1"/>
</dbReference>
<evidence type="ECO:0000256" key="2">
    <source>
        <dbReference type="ARBA" id="ARBA00022980"/>
    </source>
</evidence>
<dbReference type="SUPFAM" id="SSF52313">
    <property type="entry name" value="Ribosomal protein S2"/>
    <property type="match status" value="1"/>
</dbReference>
<dbReference type="Gene3D" id="3.40.50.10490">
    <property type="entry name" value="Glucose-6-phosphate isomerase like protein, domain 1"/>
    <property type="match status" value="1"/>
</dbReference>
<dbReference type="PANTHER" id="PTHR12534">
    <property type="entry name" value="30S RIBOSOMAL PROTEIN S2 PROKARYOTIC AND ORGANELLAR"/>
    <property type="match status" value="1"/>
</dbReference>
<dbReference type="EMBL" id="PEXI01000044">
    <property type="protein sequence ID" value="PIU24390.1"/>
    <property type="molecule type" value="Genomic_DNA"/>
</dbReference>
<evidence type="ECO:0000256" key="5">
    <source>
        <dbReference type="HAMAP-Rule" id="MF_00291"/>
    </source>
</evidence>
<gene>
    <name evidence="5 6" type="primary">rpsB</name>
    <name evidence="6" type="ORF">COT12_01315</name>
</gene>
<dbReference type="InterPro" id="IPR023591">
    <property type="entry name" value="Ribosomal_uS2_flav_dom_sf"/>
</dbReference>
<comment type="caution">
    <text evidence="6">The sequence shown here is derived from an EMBL/GenBank/DDBJ whole genome shotgun (WGS) entry which is preliminary data.</text>
</comment>
<evidence type="ECO:0000256" key="4">
    <source>
        <dbReference type="ARBA" id="ARBA00035256"/>
    </source>
</evidence>
<protein>
    <recommendedName>
        <fullName evidence="4 5">Small ribosomal subunit protein uS2</fullName>
    </recommendedName>
</protein>
<dbReference type="Proteomes" id="UP000229896">
    <property type="component" value="Unassembled WGS sequence"/>
</dbReference>
<dbReference type="HAMAP" id="MF_00291_B">
    <property type="entry name" value="Ribosomal_uS2_B"/>
    <property type="match status" value="1"/>
</dbReference>
<dbReference type="PRINTS" id="PR00395">
    <property type="entry name" value="RIBOSOMALS2"/>
</dbReference>
<reference evidence="7" key="1">
    <citation type="submission" date="2017-09" db="EMBL/GenBank/DDBJ databases">
        <title>Depth-based differentiation of microbial function through sediment-hosted aquifers and enrichment of novel symbionts in the deep terrestrial subsurface.</title>
        <authorList>
            <person name="Probst A.J."/>
            <person name="Ladd B."/>
            <person name="Jarett J.K."/>
            <person name="Geller-Mcgrath D.E."/>
            <person name="Sieber C.M.K."/>
            <person name="Emerson J.B."/>
            <person name="Anantharaman K."/>
            <person name="Thomas B.C."/>
            <person name="Malmstrom R."/>
            <person name="Stieglmeier M."/>
            <person name="Klingl A."/>
            <person name="Woyke T."/>
            <person name="Ryan C.M."/>
            <person name="Banfield J.F."/>
        </authorList>
    </citation>
    <scope>NUCLEOTIDE SEQUENCE [LARGE SCALE GENOMIC DNA]</scope>
</reference>
<dbReference type="Gene3D" id="1.10.287.610">
    <property type="entry name" value="Helix hairpin bin"/>
    <property type="match status" value="1"/>
</dbReference>